<keyword evidence="2" id="KW-1185">Reference proteome</keyword>
<name>A0ABR7GAG9_9FIRM</name>
<protein>
    <submittedName>
        <fullName evidence="1">Uncharacterized protein</fullName>
    </submittedName>
</protein>
<dbReference type="RefSeq" id="WP_186865384.1">
    <property type="nucleotide sequence ID" value="NZ_JACOPE010000001.1"/>
</dbReference>
<proteinExistence type="predicted"/>
<dbReference type="EMBL" id="JACOPE010000001">
    <property type="protein sequence ID" value="MBC5684418.1"/>
    <property type="molecule type" value="Genomic_DNA"/>
</dbReference>
<accession>A0ABR7GAG9</accession>
<comment type="caution">
    <text evidence="1">The sequence shown here is derived from an EMBL/GenBank/DDBJ whole genome shotgun (WGS) entry which is preliminary data.</text>
</comment>
<gene>
    <name evidence="1" type="ORF">H8S40_12890</name>
</gene>
<evidence type="ECO:0000313" key="2">
    <source>
        <dbReference type="Proteomes" id="UP000631576"/>
    </source>
</evidence>
<organism evidence="1 2">
    <name type="scientific">Ruminococcus hominis</name>
    <dbReference type="NCBI Taxonomy" id="2763065"/>
    <lineage>
        <taxon>Bacteria</taxon>
        <taxon>Bacillati</taxon>
        <taxon>Bacillota</taxon>
        <taxon>Clostridia</taxon>
        <taxon>Eubacteriales</taxon>
        <taxon>Oscillospiraceae</taxon>
        <taxon>Ruminococcus</taxon>
    </lineage>
</organism>
<sequence>MLPIYLDIVDEAKKIINKNIWYMFELLESNCAALSYEEILSDIFPQYIIETNFEKCVMTVKALHNMVQDNYDRDELPSFFELTLYHTISWWIDVANDIPLDELPRNLCINKQGMDMYDYLNNVNSYFDFMFQDLDFLHLEEMYSLYKKNPKILEEFLHIDIEQYIELMPMDIQEEYNMQMEREKWDMNKRNMTVNISGGQVNIAKDNATINAIQNNGLDGNEFETIIQAIKDNLSGLKKEDGDEILDVLEQVKEEIDKEKPKKSRLQNCLKLIAPMITIANGIPVLATNLQKLHDIIIQCIMNL</sequence>
<reference evidence="1 2" key="1">
    <citation type="submission" date="2020-08" db="EMBL/GenBank/DDBJ databases">
        <title>Genome public.</title>
        <authorList>
            <person name="Liu C."/>
            <person name="Sun Q."/>
        </authorList>
    </citation>
    <scope>NUCLEOTIDE SEQUENCE [LARGE SCALE GENOMIC DNA]</scope>
    <source>
        <strain evidence="1 2">NSJ-13</strain>
    </source>
</reference>
<dbReference type="Proteomes" id="UP000631576">
    <property type="component" value="Unassembled WGS sequence"/>
</dbReference>
<evidence type="ECO:0000313" key="1">
    <source>
        <dbReference type="EMBL" id="MBC5684418.1"/>
    </source>
</evidence>